<evidence type="ECO:0000256" key="4">
    <source>
        <dbReference type="ARBA" id="ARBA00022759"/>
    </source>
</evidence>
<name>F4KYJ5_HALH1</name>
<accession>F4KYJ5</accession>
<evidence type="ECO:0000256" key="6">
    <source>
        <dbReference type="ARBA" id="ARBA00022833"/>
    </source>
</evidence>
<keyword evidence="7" id="KW-0963">Cytoplasm</keyword>
<dbReference type="HAMAP" id="MF_00009">
    <property type="entry name" value="Endoribonucl_YbeY"/>
    <property type="match status" value="1"/>
</dbReference>
<keyword evidence="9" id="KW-1185">Reference proteome</keyword>
<dbReference type="GO" id="GO:0005737">
    <property type="term" value="C:cytoplasm"/>
    <property type="evidence" value="ECO:0007669"/>
    <property type="project" value="UniProtKB-SubCell"/>
</dbReference>
<dbReference type="HOGENOM" id="CLU_106710_3_3_10"/>
<reference key="2">
    <citation type="submission" date="2011-04" db="EMBL/GenBank/DDBJ databases">
        <title>Complete sequence of chromosome of Haliscomenobacter hydrossis DSM 1100.</title>
        <authorList>
            <consortium name="US DOE Joint Genome Institute (JGI-PGF)"/>
            <person name="Lucas S."/>
            <person name="Han J."/>
            <person name="Lapidus A."/>
            <person name="Bruce D."/>
            <person name="Goodwin L."/>
            <person name="Pitluck S."/>
            <person name="Peters L."/>
            <person name="Kyrpides N."/>
            <person name="Mavromatis K."/>
            <person name="Ivanova N."/>
            <person name="Ovchinnikova G."/>
            <person name="Pagani I."/>
            <person name="Daligault H."/>
            <person name="Detter J.C."/>
            <person name="Han C."/>
            <person name="Land M."/>
            <person name="Hauser L."/>
            <person name="Markowitz V."/>
            <person name="Cheng J.-F."/>
            <person name="Hugenholtz P."/>
            <person name="Woyke T."/>
            <person name="Wu D."/>
            <person name="Verbarg S."/>
            <person name="Frueling A."/>
            <person name="Brambilla E."/>
            <person name="Klenk H.-P."/>
            <person name="Eisen J.A."/>
        </authorList>
    </citation>
    <scope>NUCLEOTIDE SEQUENCE</scope>
    <source>
        <strain>DSM 1100</strain>
    </source>
</reference>
<reference evidence="8 9" key="1">
    <citation type="journal article" date="2011" name="Stand. Genomic Sci.">
        <title>Complete genome sequence of Haliscomenobacter hydrossis type strain (O).</title>
        <authorList>
            <consortium name="US DOE Joint Genome Institute (JGI-PGF)"/>
            <person name="Daligault H."/>
            <person name="Lapidus A."/>
            <person name="Zeytun A."/>
            <person name="Nolan M."/>
            <person name="Lucas S."/>
            <person name="Del Rio T.G."/>
            <person name="Tice H."/>
            <person name="Cheng J.F."/>
            <person name="Tapia R."/>
            <person name="Han C."/>
            <person name="Goodwin L."/>
            <person name="Pitluck S."/>
            <person name="Liolios K."/>
            <person name="Pagani I."/>
            <person name="Ivanova N."/>
            <person name="Huntemann M."/>
            <person name="Mavromatis K."/>
            <person name="Mikhailova N."/>
            <person name="Pati A."/>
            <person name="Chen A."/>
            <person name="Palaniappan K."/>
            <person name="Land M."/>
            <person name="Hauser L."/>
            <person name="Brambilla E.M."/>
            <person name="Rohde M."/>
            <person name="Verbarg S."/>
            <person name="Goker M."/>
            <person name="Bristow J."/>
            <person name="Eisen J.A."/>
            <person name="Markowitz V."/>
            <person name="Hugenholtz P."/>
            <person name="Kyrpides N.C."/>
            <person name="Klenk H.P."/>
            <person name="Woyke T."/>
        </authorList>
    </citation>
    <scope>NUCLEOTIDE SEQUENCE [LARGE SCALE GENOMIC DNA]</scope>
    <source>
        <strain evidence="9">ATCC 27775 / DSM 1100 / LMG 10767 / O</strain>
    </source>
</reference>
<dbReference type="EC" id="3.1.-.-" evidence="7"/>
<dbReference type="SUPFAM" id="SSF55486">
    <property type="entry name" value="Metalloproteases ('zincins'), catalytic domain"/>
    <property type="match status" value="1"/>
</dbReference>
<comment type="subcellular location">
    <subcellularLocation>
        <location evidence="7">Cytoplasm</location>
    </subcellularLocation>
</comment>
<comment type="function">
    <text evidence="7">Single strand-specific metallo-endoribonuclease involved in late-stage 70S ribosome quality control and in maturation of the 3' terminus of the 16S rRNA.</text>
</comment>
<evidence type="ECO:0000313" key="8">
    <source>
        <dbReference type="EMBL" id="AEE50401.1"/>
    </source>
</evidence>
<keyword evidence="7" id="KW-0690">Ribosome biogenesis</keyword>
<dbReference type="InterPro" id="IPR023091">
    <property type="entry name" value="MetalPrtase_cat_dom_sf_prd"/>
</dbReference>
<sequence>MDDFELYDDLMEDDGPSDPISFFAEEIYFEPANPELLRRWIEEIVSREKRELIFINYVFCDDPYLLKLNQEYLQHDTLTDIITFPYHDPPIVEGDVFISVDRIHDNAHQFGVTFEQELHRVMIHGVLHLCGYPDKAPEEKARMTEKEDEALNLLKTLVF</sequence>
<dbReference type="Pfam" id="PF02130">
    <property type="entry name" value="YbeY"/>
    <property type="match status" value="1"/>
</dbReference>
<dbReference type="GO" id="GO:0004521">
    <property type="term" value="F:RNA endonuclease activity"/>
    <property type="evidence" value="ECO:0007669"/>
    <property type="project" value="UniProtKB-UniRule"/>
</dbReference>
<dbReference type="GO" id="GO:0006364">
    <property type="term" value="P:rRNA processing"/>
    <property type="evidence" value="ECO:0007669"/>
    <property type="project" value="UniProtKB-UniRule"/>
</dbReference>
<evidence type="ECO:0000256" key="5">
    <source>
        <dbReference type="ARBA" id="ARBA00022801"/>
    </source>
</evidence>
<feature type="binding site" evidence="7">
    <location>
        <position position="134"/>
    </location>
    <ligand>
        <name>Zn(2+)</name>
        <dbReference type="ChEBI" id="CHEBI:29105"/>
        <note>catalytic</note>
    </ligand>
</feature>
<organism evidence="8 9">
    <name type="scientific">Haliscomenobacter hydrossis (strain ATCC 27775 / DSM 1100 / LMG 10767 / O)</name>
    <dbReference type="NCBI Taxonomy" id="760192"/>
    <lineage>
        <taxon>Bacteria</taxon>
        <taxon>Pseudomonadati</taxon>
        <taxon>Bacteroidota</taxon>
        <taxon>Saprospiria</taxon>
        <taxon>Saprospirales</taxon>
        <taxon>Haliscomenobacteraceae</taxon>
        <taxon>Haliscomenobacter</taxon>
    </lineage>
</organism>
<comment type="similarity">
    <text evidence="1 7">Belongs to the endoribonuclease YbeY family.</text>
</comment>
<keyword evidence="7" id="KW-0698">rRNA processing</keyword>
<proteinExistence type="inferred from homology"/>
<comment type="cofactor">
    <cofactor evidence="7">
        <name>Zn(2+)</name>
        <dbReference type="ChEBI" id="CHEBI:29105"/>
    </cofactor>
    <text evidence="7">Binds 1 zinc ion.</text>
</comment>
<evidence type="ECO:0000313" key="9">
    <source>
        <dbReference type="Proteomes" id="UP000008461"/>
    </source>
</evidence>
<feature type="binding site" evidence="7">
    <location>
        <position position="124"/>
    </location>
    <ligand>
        <name>Zn(2+)</name>
        <dbReference type="ChEBI" id="CHEBI:29105"/>
        <note>catalytic</note>
    </ligand>
</feature>
<keyword evidence="3 7" id="KW-0479">Metal-binding</keyword>
<feature type="binding site" evidence="7">
    <location>
        <position position="128"/>
    </location>
    <ligand>
        <name>Zn(2+)</name>
        <dbReference type="ChEBI" id="CHEBI:29105"/>
        <note>catalytic</note>
    </ligand>
</feature>
<evidence type="ECO:0000256" key="1">
    <source>
        <dbReference type="ARBA" id="ARBA00010875"/>
    </source>
</evidence>
<evidence type="ECO:0000256" key="2">
    <source>
        <dbReference type="ARBA" id="ARBA00022722"/>
    </source>
</evidence>
<dbReference type="STRING" id="760192.Halhy_2528"/>
<dbReference type="KEGG" id="hhy:Halhy_2528"/>
<dbReference type="PANTHER" id="PTHR46986:SF1">
    <property type="entry name" value="ENDORIBONUCLEASE YBEY, CHLOROPLASTIC"/>
    <property type="match status" value="1"/>
</dbReference>
<dbReference type="EMBL" id="CP002691">
    <property type="protein sequence ID" value="AEE50401.1"/>
    <property type="molecule type" value="Genomic_DNA"/>
</dbReference>
<dbReference type="AlphaFoldDB" id="F4KYJ5"/>
<gene>
    <name evidence="7" type="primary">ybeY</name>
    <name evidence="8" type="ordered locus">Halhy_2528</name>
</gene>
<dbReference type="RefSeq" id="WP_013764950.1">
    <property type="nucleotide sequence ID" value="NC_015510.1"/>
</dbReference>
<keyword evidence="4 7" id="KW-0255">Endonuclease</keyword>
<dbReference type="GO" id="GO:0008270">
    <property type="term" value="F:zinc ion binding"/>
    <property type="evidence" value="ECO:0007669"/>
    <property type="project" value="UniProtKB-UniRule"/>
</dbReference>
<dbReference type="Gene3D" id="3.40.390.30">
    <property type="entry name" value="Metalloproteases ('zincins'), catalytic domain"/>
    <property type="match status" value="1"/>
</dbReference>
<dbReference type="Proteomes" id="UP000008461">
    <property type="component" value="Chromosome"/>
</dbReference>
<dbReference type="PANTHER" id="PTHR46986">
    <property type="entry name" value="ENDORIBONUCLEASE YBEY, CHLOROPLASTIC"/>
    <property type="match status" value="1"/>
</dbReference>
<dbReference type="NCBIfam" id="TIGR00043">
    <property type="entry name" value="rRNA maturation RNase YbeY"/>
    <property type="match status" value="1"/>
</dbReference>
<keyword evidence="8" id="KW-0645">Protease</keyword>
<keyword evidence="8" id="KW-0482">Metalloprotease</keyword>
<protein>
    <recommendedName>
        <fullName evidence="7">Endoribonuclease YbeY</fullName>
        <ecNumber evidence="7">3.1.-.-</ecNumber>
    </recommendedName>
</protein>
<dbReference type="eggNOG" id="COG0319">
    <property type="taxonomic scope" value="Bacteria"/>
</dbReference>
<dbReference type="InterPro" id="IPR002036">
    <property type="entry name" value="YbeY"/>
</dbReference>
<keyword evidence="2 7" id="KW-0540">Nuclease</keyword>
<evidence type="ECO:0000256" key="3">
    <source>
        <dbReference type="ARBA" id="ARBA00022723"/>
    </source>
</evidence>
<keyword evidence="5 7" id="KW-0378">Hydrolase</keyword>
<dbReference type="GO" id="GO:0004222">
    <property type="term" value="F:metalloendopeptidase activity"/>
    <property type="evidence" value="ECO:0007669"/>
    <property type="project" value="InterPro"/>
</dbReference>
<evidence type="ECO:0000256" key="7">
    <source>
        <dbReference type="HAMAP-Rule" id="MF_00009"/>
    </source>
</evidence>
<keyword evidence="6 7" id="KW-0862">Zinc</keyword>